<dbReference type="SUPFAM" id="SSF158682">
    <property type="entry name" value="TerB-like"/>
    <property type="match status" value="1"/>
</dbReference>
<dbReference type="Gene3D" id="1.10.3680.10">
    <property type="entry name" value="TerB-like"/>
    <property type="match status" value="1"/>
</dbReference>
<dbReference type="CDD" id="cd07177">
    <property type="entry name" value="terB_like"/>
    <property type="match status" value="1"/>
</dbReference>
<sequence length="144" mass="16321">MSISDLYFNGEHKKEIGHFANIVKIAKADGKISEEEKALLIKTGKRLNISLEEFTAIINNPEKFPINPPISYDERIERLYRLTKMVLVDGEAALKEVKLLRKIAVGLHFSIDNAEKVCDEAIHLVMNDNNLEDFTSAIKKINLV</sequence>
<organism evidence="1 2">
    <name type="scientific">Polaribacter batillariae</name>
    <dbReference type="NCBI Taxonomy" id="2808900"/>
    <lineage>
        <taxon>Bacteria</taxon>
        <taxon>Pseudomonadati</taxon>
        <taxon>Bacteroidota</taxon>
        <taxon>Flavobacteriia</taxon>
        <taxon>Flavobacteriales</taxon>
        <taxon>Flavobacteriaceae</taxon>
    </lineage>
</organism>
<name>A0ABX7SUE8_9FLAO</name>
<gene>
    <name evidence="1" type="ORF">JL193_09875</name>
</gene>
<dbReference type="Proteomes" id="UP000663935">
    <property type="component" value="Chromosome"/>
</dbReference>
<dbReference type="RefSeq" id="WP_207970651.1">
    <property type="nucleotide sequence ID" value="NZ_CP071795.1"/>
</dbReference>
<dbReference type="EMBL" id="CP071795">
    <property type="protein sequence ID" value="QTD36463.1"/>
    <property type="molecule type" value="Genomic_DNA"/>
</dbReference>
<reference evidence="1 2" key="1">
    <citation type="submission" date="2021-03" db="EMBL/GenBank/DDBJ databases">
        <title>Complete genome of Polaribacter_sp.G4M1.</title>
        <authorList>
            <person name="Jeong S.W."/>
            <person name="Bae J.W."/>
        </authorList>
    </citation>
    <scope>NUCLEOTIDE SEQUENCE [LARGE SCALE GENOMIC DNA]</scope>
    <source>
        <strain evidence="1 2">G4M1</strain>
    </source>
</reference>
<evidence type="ECO:0000313" key="1">
    <source>
        <dbReference type="EMBL" id="QTD36463.1"/>
    </source>
</evidence>
<proteinExistence type="predicted"/>
<accession>A0ABX7SUE8</accession>
<evidence type="ECO:0000313" key="2">
    <source>
        <dbReference type="Proteomes" id="UP000663935"/>
    </source>
</evidence>
<keyword evidence="2" id="KW-1185">Reference proteome</keyword>
<dbReference type="InterPro" id="IPR029024">
    <property type="entry name" value="TerB-like"/>
</dbReference>
<protein>
    <submittedName>
        <fullName evidence="1">TerB family tellurite resistance protein</fullName>
    </submittedName>
</protein>